<keyword evidence="2" id="KW-1185">Reference proteome</keyword>
<evidence type="ECO:0000313" key="2">
    <source>
        <dbReference type="Proteomes" id="UP001482620"/>
    </source>
</evidence>
<dbReference type="Proteomes" id="UP001482620">
    <property type="component" value="Unassembled WGS sequence"/>
</dbReference>
<organism evidence="1 2">
    <name type="scientific">Ilyodon furcidens</name>
    <name type="common">goldbreast splitfin</name>
    <dbReference type="NCBI Taxonomy" id="33524"/>
    <lineage>
        <taxon>Eukaryota</taxon>
        <taxon>Metazoa</taxon>
        <taxon>Chordata</taxon>
        <taxon>Craniata</taxon>
        <taxon>Vertebrata</taxon>
        <taxon>Euteleostomi</taxon>
        <taxon>Actinopterygii</taxon>
        <taxon>Neopterygii</taxon>
        <taxon>Teleostei</taxon>
        <taxon>Neoteleostei</taxon>
        <taxon>Acanthomorphata</taxon>
        <taxon>Ovalentaria</taxon>
        <taxon>Atherinomorphae</taxon>
        <taxon>Cyprinodontiformes</taxon>
        <taxon>Goodeidae</taxon>
        <taxon>Ilyodon</taxon>
    </lineage>
</organism>
<dbReference type="EMBL" id="JAHRIQ010029383">
    <property type="protein sequence ID" value="MEQ2230951.1"/>
    <property type="molecule type" value="Genomic_DNA"/>
</dbReference>
<protein>
    <submittedName>
        <fullName evidence="1">Uncharacterized protein</fullName>
    </submittedName>
</protein>
<proteinExistence type="predicted"/>
<reference evidence="1 2" key="1">
    <citation type="submission" date="2021-06" db="EMBL/GenBank/DDBJ databases">
        <authorList>
            <person name="Palmer J.M."/>
        </authorList>
    </citation>
    <scope>NUCLEOTIDE SEQUENCE [LARGE SCALE GENOMIC DNA]</scope>
    <source>
        <strain evidence="2">if_2019</strain>
        <tissue evidence="1">Muscle</tissue>
    </source>
</reference>
<comment type="caution">
    <text evidence="1">The sequence shown here is derived from an EMBL/GenBank/DDBJ whole genome shotgun (WGS) entry which is preliminary data.</text>
</comment>
<sequence>MPMCVFARCPPQFFDCSRVRLSWHTVLYQSKNAGPSPVCWWDIYSFLVHFNFSRREKERCSGLFLFCPHKMGFQDESSVLLFWLWQTARIVFNLSGFGAFGQTSPEFCSGGNSYCHLQQVGRPCLFQAMLKKRLWWSSHGEGRCLMSRFKNVEIALRSRVCVCVCEREEEGKSLVKV</sequence>
<name>A0ABV0TER8_9TELE</name>
<evidence type="ECO:0000313" key="1">
    <source>
        <dbReference type="EMBL" id="MEQ2230951.1"/>
    </source>
</evidence>
<gene>
    <name evidence="1" type="ORF">ILYODFUR_034459</name>
</gene>
<accession>A0ABV0TER8</accession>